<dbReference type="Proteomes" id="UP000032141">
    <property type="component" value="Chromosome C4"/>
</dbReference>
<evidence type="ECO:0000256" key="1">
    <source>
        <dbReference type="SAM" id="MobiDB-lite"/>
    </source>
</evidence>
<feature type="region of interest" description="Disordered" evidence="1">
    <location>
        <begin position="1"/>
        <end position="28"/>
    </location>
</feature>
<dbReference type="HOGENOM" id="CLU_2907210_0_0_1"/>
<accession>A0A0D3C5J8</accession>
<dbReference type="AlphaFoldDB" id="A0A0D3C5J8"/>
<reference evidence="2 3" key="1">
    <citation type="journal article" date="2014" name="Genome Biol.">
        <title>Transcriptome and methylome profiling reveals relics of genome dominance in the mesopolyploid Brassica oleracea.</title>
        <authorList>
            <person name="Parkin I.A."/>
            <person name="Koh C."/>
            <person name="Tang H."/>
            <person name="Robinson S.J."/>
            <person name="Kagale S."/>
            <person name="Clarke W.E."/>
            <person name="Town C.D."/>
            <person name="Nixon J."/>
            <person name="Krishnakumar V."/>
            <person name="Bidwell S.L."/>
            <person name="Denoeud F."/>
            <person name="Belcram H."/>
            <person name="Links M.G."/>
            <person name="Just J."/>
            <person name="Clarke C."/>
            <person name="Bender T."/>
            <person name="Huebert T."/>
            <person name="Mason A.S."/>
            <person name="Pires J.C."/>
            <person name="Barker G."/>
            <person name="Moore J."/>
            <person name="Walley P.G."/>
            <person name="Manoli S."/>
            <person name="Batley J."/>
            <person name="Edwards D."/>
            <person name="Nelson M.N."/>
            <person name="Wang X."/>
            <person name="Paterson A.H."/>
            <person name="King G."/>
            <person name="Bancroft I."/>
            <person name="Chalhoub B."/>
            <person name="Sharpe A.G."/>
        </authorList>
    </citation>
    <scope>NUCLEOTIDE SEQUENCE</scope>
    <source>
        <strain evidence="2 3">cv. TO1000</strain>
    </source>
</reference>
<dbReference type="Gramene" id="Bo4g190630.1">
    <property type="protein sequence ID" value="Bo4g190630.1"/>
    <property type="gene ID" value="Bo4g190630"/>
</dbReference>
<dbReference type="EnsemblPlants" id="Bo4g190630.1">
    <property type="protein sequence ID" value="Bo4g190630.1"/>
    <property type="gene ID" value="Bo4g190630"/>
</dbReference>
<keyword evidence="3" id="KW-1185">Reference proteome</keyword>
<organism evidence="2 3">
    <name type="scientific">Brassica oleracea var. oleracea</name>
    <dbReference type="NCBI Taxonomy" id="109376"/>
    <lineage>
        <taxon>Eukaryota</taxon>
        <taxon>Viridiplantae</taxon>
        <taxon>Streptophyta</taxon>
        <taxon>Embryophyta</taxon>
        <taxon>Tracheophyta</taxon>
        <taxon>Spermatophyta</taxon>
        <taxon>Magnoliopsida</taxon>
        <taxon>eudicotyledons</taxon>
        <taxon>Gunneridae</taxon>
        <taxon>Pentapetalae</taxon>
        <taxon>rosids</taxon>
        <taxon>malvids</taxon>
        <taxon>Brassicales</taxon>
        <taxon>Brassicaceae</taxon>
        <taxon>Brassiceae</taxon>
        <taxon>Brassica</taxon>
    </lineage>
</organism>
<evidence type="ECO:0000313" key="3">
    <source>
        <dbReference type="Proteomes" id="UP000032141"/>
    </source>
</evidence>
<reference evidence="2" key="2">
    <citation type="submission" date="2015-03" db="UniProtKB">
        <authorList>
            <consortium name="EnsemblPlants"/>
        </authorList>
    </citation>
    <scope>IDENTIFICATION</scope>
</reference>
<proteinExistence type="predicted"/>
<dbReference type="STRING" id="109376.A0A0D3C5J8"/>
<sequence>MAGKRRGHVHNAPSNDETMFPSQDPKPKRIYQLWPGNNVCPFFLQATDDALTGDEIVEAINI</sequence>
<protein>
    <submittedName>
        <fullName evidence="2">Uncharacterized protein</fullName>
    </submittedName>
</protein>
<feature type="compositionally biased region" description="Polar residues" evidence="1">
    <location>
        <begin position="12"/>
        <end position="21"/>
    </location>
</feature>
<evidence type="ECO:0000313" key="2">
    <source>
        <dbReference type="EnsemblPlants" id="Bo4g190630.1"/>
    </source>
</evidence>
<name>A0A0D3C5J8_BRAOL</name>